<proteinExistence type="predicted"/>
<name>A0A163LQZ5_DIDRA</name>
<accession>A0A163LQZ5</accession>
<evidence type="ECO:0000313" key="2">
    <source>
        <dbReference type="Proteomes" id="UP000076837"/>
    </source>
</evidence>
<reference evidence="1 2" key="1">
    <citation type="journal article" date="2016" name="Sci. Rep.">
        <title>Draft genome sequencing and secretome analysis of fungal phytopathogen Ascochyta rabiei provides insight into the necrotrophic effector repertoire.</title>
        <authorList>
            <person name="Verma S."/>
            <person name="Gazara R.K."/>
            <person name="Nizam S."/>
            <person name="Parween S."/>
            <person name="Chattopadhyay D."/>
            <person name="Verma P.K."/>
        </authorList>
    </citation>
    <scope>NUCLEOTIDE SEQUENCE [LARGE SCALE GENOMIC DNA]</scope>
    <source>
        <strain evidence="1 2">ArDII</strain>
    </source>
</reference>
<comment type="caution">
    <text evidence="1">The sequence shown here is derived from an EMBL/GenBank/DDBJ whole genome shotgun (WGS) entry which is preliminary data.</text>
</comment>
<dbReference type="Proteomes" id="UP000076837">
    <property type="component" value="Unassembled WGS sequence"/>
</dbReference>
<protein>
    <submittedName>
        <fullName evidence="1">Uncharacterized protein</fullName>
    </submittedName>
</protein>
<evidence type="ECO:0000313" key="1">
    <source>
        <dbReference type="EMBL" id="KZM28028.1"/>
    </source>
</evidence>
<keyword evidence="2" id="KW-1185">Reference proteome</keyword>
<dbReference type="EMBL" id="JYNV01000038">
    <property type="protein sequence ID" value="KZM28028.1"/>
    <property type="molecule type" value="Genomic_DNA"/>
</dbReference>
<dbReference type="AlphaFoldDB" id="A0A163LQZ5"/>
<sequence>MTVSHLNSFLGRLPYDVRLELYSYITLPPFEGWSDYSGLWLSCRQLYEEVDREGTRQLRIYLQSISGYDSIKSDHDGTPEGCSDGAEQHLSLEFEAPSSIFGFPPIGVKIPFLLPPVEHDWQLQGPPPRICGNGVRAIMRLGPQNPKYHKMMTRWEQGRQEALYKRRVSKLLEPIGWLHRLHVNIKVCLLADESTATRITKEATFDKQLVFRPELASTALGQMLDIYVHQLSDQSSERMRCWSEDWAFYTHTIDMAWDFTSHDPEVREQHQWRPHYGGDECRENKLSYTGDRREGTVHMTFDVGTYVQMRVSEVQGQIEAMIAEGRAERDKAMLDRFKETLAQNKKKLRKLGISGREPESGDSRSGSTRV</sequence>
<organism evidence="1 2">
    <name type="scientific">Didymella rabiei</name>
    <name type="common">Chickpea ascochyta blight fungus</name>
    <name type="synonym">Mycosphaerella rabiei</name>
    <dbReference type="NCBI Taxonomy" id="5454"/>
    <lineage>
        <taxon>Eukaryota</taxon>
        <taxon>Fungi</taxon>
        <taxon>Dikarya</taxon>
        <taxon>Ascomycota</taxon>
        <taxon>Pezizomycotina</taxon>
        <taxon>Dothideomycetes</taxon>
        <taxon>Pleosporomycetidae</taxon>
        <taxon>Pleosporales</taxon>
        <taxon>Pleosporineae</taxon>
        <taxon>Didymellaceae</taxon>
        <taxon>Ascochyta</taxon>
    </lineage>
</organism>
<gene>
    <name evidence="1" type="ORF">ST47_g851</name>
</gene>
<dbReference type="OrthoDB" id="3750509at2759"/>